<comment type="caution">
    <text evidence="1">The sequence shown here is derived from an EMBL/GenBank/DDBJ whole genome shotgun (WGS) entry which is preliminary data.</text>
</comment>
<evidence type="ECO:0000313" key="1">
    <source>
        <dbReference type="EMBL" id="KAJ1610013.1"/>
    </source>
</evidence>
<protein>
    <submittedName>
        <fullName evidence="1">Signal peptide-containing protein</fullName>
    </submittedName>
</protein>
<proteinExistence type="predicted"/>
<dbReference type="OrthoDB" id="343180at2759"/>
<dbReference type="AlphaFoldDB" id="A0A9D5DH91"/>
<dbReference type="Proteomes" id="UP001067231">
    <property type="component" value="Unassembled WGS sequence"/>
</dbReference>
<name>A0A9D5DH91_9CRYT</name>
<reference evidence="1" key="1">
    <citation type="submission" date="2022-10" db="EMBL/GenBank/DDBJ databases">
        <title>Adaptive evolution leads to modifications in subtelomeric GC content in a zoonotic Cryptosporidium species.</title>
        <authorList>
            <person name="Li J."/>
            <person name="Feng Y."/>
            <person name="Xiao L."/>
        </authorList>
    </citation>
    <scope>NUCLEOTIDE SEQUENCE</scope>
    <source>
        <strain evidence="1">33844</strain>
    </source>
</reference>
<organism evidence="1">
    <name type="scientific">Cryptosporidium canis</name>
    <dbReference type="NCBI Taxonomy" id="195482"/>
    <lineage>
        <taxon>Eukaryota</taxon>
        <taxon>Sar</taxon>
        <taxon>Alveolata</taxon>
        <taxon>Apicomplexa</taxon>
        <taxon>Conoidasida</taxon>
        <taxon>Coccidia</taxon>
        <taxon>Eucoccidiorida</taxon>
        <taxon>Eimeriorina</taxon>
        <taxon>Cryptosporidiidae</taxon>
        <taxon>Cryptosporidium</taxon>
    </lineage>
</organism>
<sequence>MSSLGFFQPLLRVIKSLYSIDENSSSDIKYNSLKHLEYGHLQHASDMEVAASIKRKRRNHPRTKIFYFPEEVENIILNNTSKNNTLDTQINKCLNSIQTLESEVHNSENSTLDTSHSNNGTGFCNTSCVNACSLGGNCTTTLS</sequence>
<dbReference type="EMBL" id="JAPCXC010000028">
    <property type="protein sequence ID" value="KAJ1610013.1"/>
    <property type="molecule type" value="Genomic_DNA"/>
</dbReference>
<accession>A0A9D5DH91</accession>
<gene>
    <name evidence="1" type="ORF">OJ253_1358</name>
</gene>